<dbReference type="InterPro" id="IPR011990">
    <property type="entry name" value="TPR-like_helical_dom_sf"/>
</dbReference>
<protein>
    <submittedName>
        <fullName evidence="4">Tetratricopeptide TPR_2 repeat protein</fullName>
    </submittedName>
</protein>
<evidence type="ECO:0000313" key="4">
    <source>
        <dbReference type="EMBL" id="ACY18296.1"/>
    </source>
</evidence>
<sequence>MWDGYSTREASEFVGLPESAIRGCVRAGFVTPDEDHVPLRLAFRDLRVLQMVKSLVSEGVPLRRARQQLSALKRRLPEIGSLAELTLAAHGGHVVVREQQRAWRADTGQMVLSYAANDRWGEVHPIPLRIEAPGPEPVGGLTADDWFERAVALEEVDPEAAVKAYERALDLRRDAGEIWINLGRLHAESGRSTEAARCFREALAIEPADATALYNLGVVAQDEGRDGEAIELYRRALRIEPTLAEAHYNLATLFDRGGDTRAAIRHINEYRKLTRTR</sequence>
<dbReference type="KEGG" id="hoh:Hoch_5820"/>
<dbReference type="PANTHER" id="PTHR45586:SF1">
    <property type="entry name" value="LIPOPOLYSACCHARIDE ASSEMBLY PROTEIN B"/>
    <property type="match status" value="1"/>
</dbReference>
<keyword evidence="1" id="KW-0677">Repeat</keyword>
<dbReference type="Pfam" id="PF13432">
    <property type="entry name" value="TPR_16"/>
    <property type="match status" value="1"/>
</dbReference>
<evidence type="ECO:0000256" key="2">
    <source>
        <dbReference type="ARBA" id="ARBA00022803"/>
    </source>
</evidence>
<evidence type="ECO:0000256" key="3">
    <source>
        <dbReference type="PROSITE-ProRule" id="PRU00339"/>
    </source>
</evidence>
<dbReference type="EMBL" id="CP001804">
    <property type="protein sequence ID" value="ACY18296.1"/>
    <property type="molecule type" value="Genomic_DNA"/>
</dbReference>
<dbReference type="AlphaFoldDB" id="D0LIE0"/>
<reference evidence="4 5" key="1">
    <citation type="journal article" date="2010" name="Stand. Genomic Sci.">
        <title>Complete genome sequence of Haliangium ochraceum type strain (SMP-2).</title>
        <authorList>
            <consortium name="US DOE Joint Genome Institute (JGI-PGF)"/>
            <person name="Ivanova N."/>
            <person name="Daum C."/>
            <person name="Lang E."/>
            <person name="Abt B."/>
            <person name="Kopitz M."/>
            <person name="Saunders E."/>
            <person name="Lapidus A."/>
            <person name="Lucas S."/>
            <person name="Glavina Del Rio T."/>
            <person name="Nolan M."/>
            <person name="Tice H."/>
            <person name="Copeland A."/>
            <person name="Cheng J.F."/>
            <person name="Chen F."/>
            <person name="Bruce D."/>
            <person name="Goodwin L."/>
            <person name="Pitluck S."/>
            <person name="Mavromatis K."/>
            <person name="Pati A."/>
            <person name="Mikhailova N."/>
            <person name="Chen A."/>
            <person name="Palaniappan K."/>
            <person name="Land M."/>
            <person name="Hauser L."/>
            <person name="Chang Y.J."/>
            <person name="Jeffries C.D."/>
            <person name="Detter J.C."/>
            <person name="Brettin T."/>
            <person name="Rohde M."/>
            <person name="Goker M."/>
            <person name="Bristow J."/>
            <person name="Markowitz V."/>
            <person name="Eisen J.A."/>
            <person name="Hugenholtz P."/>
            <person name="Kyrpides N.C."/>
            <person name="Klenk H.P."/>
        </authorList>
    </citation>
    <scope>NUCLEOTIDE SEQUENCE [LARGE SCALE GENOMIC DNA]</scope>
    <source>
        <strain evidence="5">DSM 14365 / CIP 107738 / JCM 11303 / AJ 13395 / SMP-2</strain>
    </source>
</reference>
<keyword evidence="5" id="KW-1185">Reference proteome</keyword>
<dbReference type="InterPro" id="IPR051012">
    <property type="entry name" value="CellSynth/LPSAsmb/PSIAsmb"/>
</dbReference>
<dbReference type="RefSeq" id="WP_012830888.1">
    <property type="nucleotide sequence ID" value="NC_013440.1"/>
</dbReference>
<dbReference type="PROSITE" id="PS50293">
    <property type="entry name" value="TPR_REGION"/>
    <property type="match status" value="1"/>
</dbReference>
<keyword evidence="2 3" id="KW-0802">TPR repeat</keyword>
<dbReference type="PANTHER" id="PTHR45586">
    <property type="entry name" value="TPR REPEAT-CONTAINING PROTEIN PA4667"/>
    <property type="match status" value="1"/>
</dbReference>
<dbReference type="HOGENOM" id="CLU_050368_0_0_7"/>
<name>D0LIE0_HALO1</name>
<feature type="repeat" description="TPR" evidence="3">
    <location>
        <begin position="210"/>
        <end position="243"/>
    </location>
</feature>
<dbReference type="STRING" id="502025.Hoch_5820"/>
<evidence type="ECO:0000313" key="5">
    <source>
        <dbReference type="Proteomes" id="UP000001880"/>
    </source>
</evidence>
<organism evidence="4 5">
    <name type="scientific">Haliangium ochraceum (strain DSM 14365 / JCM 11303 / SMP-2)</name>
    <dbReference type="NCBI Taxonomy" id="502025"/>
    <lineage>
        <taxon>Bacteria</taxon>
        <taxon>Pseudomonadati</taxon>
        <taxon>Myxococcota</taxon>
        <taxon>Polyangia</taxon>
        <taxon>Haliangiales</taxon>
        <taxon>Kofleriaceae</taxon>
        <taxon>Haliangium</taxon>
    </lineage>
</organism>
<dbReference type="SUPFAM" id="SSF48452">
    <property type="entry name" value="TPR-like"/>
    <property type="match status" value="1"/>
</dbReference>
<dbReference type="PROSITE" id="PS50005">
    <property type="entry name" value="TPR"/>
    <property type="match status" value="2"/>
</dbReference>
<proteinExistence type="predicted"/>
<feature type="repeat" description="TPR" evidence="3">
    <location>
        <begin position="176"/>
        <end position="209"/>
    </location>
</feature>
<dbReference type="SMART" id="SM00028">
    <property type="entry name" value="TPR"/>
    <property type="match status" value="4"/>
</dbReference>
<dbReference type="Gene3D" id="1.25.40.10">
    <property type="entry name" value="Tetratricopeptide repeat domain"/>
    <property type="match status" value="1"/>
</dbReference>
<dbReference type="eggNOG" id="COG0457">
    <property type="taxonomic scope" value="Bacteria"/>
</dbReference>
<dbReference type="InterPro" id="IPR019734">
    <property type="entry name" value="TPR_rpt"/>
</dbReference>
<dbReference type="Proteomes" id="UP000001880">
    <property type="component" value="Chromosome"/>
</dbReference>
<gene>
    <name evidence="4" type="ordered locus">Hoch_5820</name>
</gene>
<accession>D0LIE0</accession>
<evidence type="ECO:0000256" key="1">
    <source>
        <dbReference type="ARBA" id="ARBA00022737"/>
    </source>
</evidence>